<evidence type="ECO:0000313" key="13">
    <source>
        <dbReference type="Proteomes" id="UP001519343"/>
    </source>
</evidence>
<sequence>MSGFTKFGLKKELLDGIKDLYYTEPTPIQERTIPLALEGKDLIGQAQTGTGKTAAFVIPLLQTMELNSRSIQGLIMTPTRELAIQIGNDVAELGKHMGVHVLTLHGGKDIQAQINRLKDQTHIVVGTPGRILDHMKRGTLHFGRIKMLVLDEADKMLEMGFLEDVEEIILQSNKDRQTLLFSATMNDQVKQLARRFMFQPPHIKIEAKQATAEKTKQYYYVMNQSDKIEALPSLLKVLKPYLAIIFVNTQDRVEHVTEKLQMQGFEAKALHGGLSQKKREQLMDEFRNIKFQYLVCTDIAARGVDVEGVTHVINFDLPSDPESYIHRVGRTGRAGQEGTAITFVSPRQKAIMQKIEKAIKQTIEEKVLTGVKGFVEVPGREKSKRKPTEKVERRAKTNENQTIASQEKPGKKQKVKPGYKKKAMLEQVRQEKREKQKQIRERIVKEIRSRKAKSKA</sequence>
<dbReference type="PROSITE" id="PS00039">
    <property type="entry name" value="DEAD_ATP_HELICASE"/>
    <property type="match status" value="1"/>
</dbReference>
<comment type="caution">
    <text evidence="12">The sequence shown here is derived from an EMBL/GenBank/DDBJ whole genome shotgun (WGS) entry which is preliminary data.</text>
</comment>
<evidence type="ECO:0000256" key="6">
    <source>
        <dbReference type="PROSITE-ProRule" id="PRU00552"/>
    </source>
</evidence>
<dbReference type="PANTHER" id="PTHR47959:SF1">
    <property type="entry name" value="ATP-DEPENDENT RNA HELICASE DBPA"/>
    <property type="match status" value="1"/>
</dbReference>
<keyword evidence="4 7" id="KW-0067">ATP-binding</keyword>
<dbReference type="SMART" id="SM00490">
    <property type="entry name" value="HELICc"/>
    <property type="match status" value="1"/>
</dbReference>
<evidence type="ECO:0000313" key="12">
    <source>
        <dbReference type="EMBL" id="MBP1933939.1"/>
    </source>
</evidence>
<evidence type="ECO:0000259" key="11">
    <source>
        <dbReference type="PROSITE" id="PS51195"/>
    </source>
</evidence>
<dbReference type="SMART" id="SM00487">
    <property type="entry name" value="DEXDc"/>
    <property type="match status" value="1"/>
</dbReference>
<evidence type="ECO:0000259" key="9">
    <source>
        <dbReference type="PROSITE" id="PS51192"/>
    </source>
</evidence>
<feature type="domain" description="Helicase C-terminal" evidence="10">
    <location>
        <begin position="230"/>
        <end position="375"/>
    </location>
</feature>
<organism evidence="12 13">
    <name type="scientific">Ammoniphilus resinae</name>
    <dbReference type="NCBI Taxonomy" id="861532"/>
    <lineage>
        <taxon>Bacteria</taxon>
        <taxon>Bacillati</taxon>
        <taxon>Bacillota</taxon>
        <taxon>Bacilli</taxon>
        <taxon>Bacillales</taxon>
        <taxon>Paenibacillaceae</taxon>
        <taxon>Aneurinibacillus group</taxon>
        <taxon>Ammoniphilus</taxon>
    </lineage>
</organism>
<name>A0ABS4GUL8_9BACL</name>
<dbReference type="InterPro" id="IPR044742">
    <property type="entry name" value="DEAD/DEAH_RhlB"/>
</dbReference>
<feature type="short sequence motif" description="Q motif" evidence="6">
    <location>
        <begin position="2"/>
        <end position="30"/>
    </location>
</feature>
<feature type="domain" description="DEAD-box RNA helicase Q" evidence="11">
    <location>
        <begin position="2"/>
        <end position="30"/>
    </location>
</feature>
<proteinExistence type="inferred from homology"/>
<accession>A0ABS4GUL8</accession>
<keyword evidence="2 7" id="KW-0378">Hydrolase</keyword>
<evidence type="ECO:0000256" key="1">
    <source>
        <dbReference type="ARBA" id="ARBA00022741"/>
    </source>
</evidence>
<evidence type="ECO:0000256" key="2">
    <source>
        <dbReference type="ARBA" id="ARBA00022801"/>
    </source>
</evidence>
<dbReference type="GO" id="GO:0016787">
    <property type="term" value="F:hydrolase activity"/>
    <property type="evidence" value="ECO:0007669"/>
    <property type="project" value="UniProtKB-KW"/>
</dbReference>
<dbReference type="CDD" id="cd00268">
    <property type="entry name" value="DEADc"/>
    <property type="match status" value="1"/>
</dbReference>
<feature type="compositionally biased region" description="Basic and acidic residues" evidence="8">
    <location>
        <begin position="379"/>
        <end position="397"/>
    </location>
</feature>
<dbReference type="Proteomes" id="UP001519343">
    <property type="component" value="Unassembled WGS sequence"/>
</dbReference>
<evidence type="ECO:0000256" key="4">
    <source>
        <dbReference type="ARBA" id="ARBA00022840"/>
    </source>
</evidence>
<dbReference type="EMBL" id="JAGGKT010000014">
    <property type="protein sequence ID" value="MBP1933939.1"/>
    <property type="molecule type" value="Genomic_DNA"/>
</dbReference>
<keyword evidence="3 7" id="KW-0347">Helicase</keyword>
<dbReference type="InterPro" id="IPR000629">
    <property type="entry name" value="RNA-helicase_DEAD-box_CS"/>
</dbReference>
<dbReference type="SUPFAM" id="SSF52540">
    <property type="entry name" value="P-loop containing nucleoside triphosphate hydrolases"/>
    <property type="match status" value="1"/>
</dbReference>
<evidence type="ECO:0000256" key="3">
    <source>
        <dbReference type="ARBA" id="ARBA00022806"/>
    </source>
</evidence>
<dbReference type="InterPro" id="IPR014014">
    <property type="entry name" value="RNA_helicase_DEAD_Q_motif"/>
</dbReference>
<keyword evidence="1 7" id="KW-0547">Nucleotide-binding</keyword>
<dbReference type="Gene3D" id="3.40.50.300">
    <property type="entry name" value="P-loop containing nucleotide triphosphate hydrolases"/>
    <property type="match status" value="2"/>
</dbReference>
<dbReference type="PANTHER" id="PTHR47959">
    <property type="entry name" value="ATP-DEPENDENT RNA HELICASE RHLE-RELATED"/>
    <property type="match status" value="1"/>
</dbReference>
<keyword evidence="13" id="KW-1185">Reference proteome</keyword>
<dbReference type="PROSITE" id="PS51192">
    <property type="entry name" value="HELICASE_ATP_BIND_1"/>
    <property type="match status" value="1"/>
</dbReference>
<dbReference type="PROSITE" id="PS51194">
    <property type="entry name" value="HELICASE_CTER"/>
    <property type="match status" value="1"/>
</dbReference>
<protein>
    <submittedName>
        <fullName evidence="12">ATP-dependent RNA helicase DeaD</fullName>
        <ecNumber evidence="12">3.6.4.13</ecNumber>
    </submittedName>
</protein>
<dbReference type="InterPro" id="IPR050079">
    <property type="entry name" value="DEAD_box_RNA_helicase"/>
</dbReference>
<dbReference type="InterPro" id="IPR001650">
    <property type="entry name" value="Helicase_C-like"/>
</dbReference>
<dbReference type="GO" id="GO:0003724">
    <property type="term" value="F:RNA helicase activity"/>
    <property type="evidence" value="ECO:0007669"/>
    <property type="project" value="UniProtKB-EC"/>
</dbReference>
<evidence type="ECO:0000259" key="10">
    <source>
        <dbReference type="PROSITE" id="PS51194"/>
    </source>
</evidence>
<dbReference type="CDD" id="cd18787">
    <property type="entry name" value="SF2_C_DEAD"/>
    <property type="match status" value="1"/>
</dbReference>
<dbReference type="EC" id="3.6.4.13" evidence="12"/>
<dbReference type="InterPro" id="IPR011545">
    <property type="entry name" value="DEAD/DEAH_box_helicase_dom"/>
</dbReference>
<feature type="compositionally biased region" description="Basic residues" evidence="8">
    <location>
        <begin position="411"/>
        <end position="422"/>
    </location>
</feature>
<feature type="region of interest" description="Disordered" evidence="8">
    <location>
        <begin position="379"/>
        <end position="456"/>
    </location>
</feature>
<evidence type="ECO:0000256" key="8">
    <source>
        <dbReference type="SAM" id="MobiDB-lite"/>
    </source>
</evidence>
<dbReference type="Pfam" id="PF00270">
    <property type="entry name" value="DEAD"/>
    <property type="match status" value="1"/>
</dbReference>
<dbReference type="Pfam" id="PF00271">
    <property type="entry name" value="Helicase_C"/>
    <property type="match status" value="1"/>
</dbReference>
<feature type="compositionally biased region" description="Basic and acidic residues" evidence="8">
    <location>
        <begin position="428"/>
        <end position="449"/>
    </location>
</feature>
<evidence type="ECO:0000256" key="5">
    <source>
        <dbReference type="ARBA" id="ARBA00038437"/>
    </source>
</evidence>
<reference evidence="12 13" key="1">
    <citation type="submission" date="2021-03" db="EMBL/GenBank/DDBJ databases">
        <title>Genomic Encyclopedia of Type Strains, Phase IV (KMG-IV): sequencing the most valuable type-strain genomes for metagenomic binning, comparative biology and taxonomic classification.</title>
        <authorList>
            <person name="Goeker M."/>
        </authorList>
    </citation>
    <scope>NUCLEOTIDE SEQUENCE [LARGE SCALE GENOMIC DNA]</scope>
    <source>
        <strain evidence="12 13">DSM 24738</strain>
    </source>
</reference>
<gene>
    <name evidence="12" type="ORF">J2Z37_003956</name>
</gene>
<feature type="domain" description="Helicase ATP-binding" evidence="9">
    <location>
        <begin position="33"/>
        <end position="203"/>
    </location>
</feature>
<evidence type="ECO:0000256" key="7">
    <source>
        <dbReference type="RuleBase" id="RU000492"/>
    </source>
</evidence>
<dbReference type="InterPro" id="IPR027417">
    <property type="entry name" value="P-loop_NTPase"/>
</dbReference>
<comment type="similarity">
    <text evidence="5 7">Belongs to the DEAD box helicase family.</text>
</comment>
<dbReference type="InterPro" id="IPR014001">
    <property type="entry name" value="Helicase_ATP-bd"/>
</dbReference>
<dbReference type="RefSeq" id="WP_209811952.1">
    <property type="nucleotide sequence ID" value="NZ_JAGGKT010000014.1"/>
</dbReference>
<dbReference type="PROSITE" id="PS51195">
    <property type="entry name" value="Q_MOTIF"/>
    <property type="match status" value="1"/>
</dbReference>